<dbReference type="SUPFAM" id="SSF56672">
    <property type="entry name" value="DNA/RNA polymerases"/>
    <property type="match status" value="1"/>
</dbReference>
<proteinExistence type="predicted"/>
<dbReference type="AlphaFoldDB" id="A0A2G5SYA9"/>
<dbReference type="EMBL" id="PDUG01000006">
    <property type="protein sequence ID" value="PIC20020.1"/>
    <property type="molecule type" value="Genomic_DNA"/>
</dbReference>
<keyword evidence="3" id="KW-1185">Reference proteome</keyword>
<dbReference type="Gene3D" id="3.30.70.270">
    <property type="match status" value="1"/>
</dbReference>
<name>A0A2G5SYA9_9PELO</name>
<dbReference type="InterPro" id="IPR000477">
    <property type="entry name" value="RT_dom"/>
</dbReference>
<gene>
    <name evidence="2" type="primary">Cnig_chr_X.g25356</name>
    <name evidence="2" type="ORF">B9Z55_025356</name>
</gene>
<dbReference type="PANTHER" id="PTHR37984">
    <property type="entry name" value="PROTEIN CBG26694"/>
    <property type="match status" value="1"/>
</dbReference>
<dbReference type="PROSITE" id="PS50878">
    <property type="entry name" value="RT_POL"/>
    <property type="match status" value="1"/>
</dbReference>
<protein>
    <recommendedName>
        <fullName evidence="1">Reverse transcriptase domain-containing protein</fullName>
    </recommendedName>
</protein>
<dbReference type="InterPro" id="IPR043128">
    <property type="entry name" value="Rev_trsase/Diguanyl_cyclase"/>
</dbReference>
<dbReference type="Proteomes" id="UP000230233">
    <property type="component" value="Chromosome X"/>
</dbReference>
<accession>A0A2G5SYA9</accession>
<comment type="caution">
    <text evidence="2">The sequence shown here is derived from an EMBL/GenBank/DDBJ whole genome shotgun (WGS) entry which is preliminary data.</text>
</comment>
<dbReference type="STRING" id="1611254.A0A2G5SYA9"/>
<feature type="domain" description="Reverse transcriptase" evidence="1">
    <location>
        <begin position="1"/>
        <end position="66"/>
    </location>
</feature>
<dbReference type="InterPro" id="IPR050951">
    <property type="entry name" value="Retrovirus_Pol_polyprotein"/>
</dbReference>
<dbReference type="InterPro" id="IPR043502">
    <property type="entry name" value="DNA/RNA_pol_sf"/>
</dbReference>
<sequence length="99" mass="11366">MIIGLEGVSAYMDDIIITGATIKEHKDRLRQFYRRIEKYGFRVRAAKPSLLQLDIQILVIFVYQFVRCPDSVKIQATCQMPSTIDVTKLRKMTLNSIGS</sequence>
<dbReference type="OrthoDB" id="5855384at2759"/>
<evidence type="ECO:0000313" key="3">
    <source>
        <dbReference type="Proteomes" id="UP000230233"/>
    </source>
</evidence>
<reference evidence="3" key="1">
    <citation type="submission" date="2017-10" db="EMBL/GenBank/DDBJ databases">
        <title>Rapid genome shrinkage in a self-fertile nematode reveals novel sperm competition proteins.</title>
        <authorList>
            <person name="Yin D."/>
            <person name="Schwarz E.M."/>
            <person name="Thomas C.G."/>
            <person name="Felde R.L."/>
            <person name="Korf I.F."/>
            <person name="Cutter A.D."/>
            <person name="Schartner C.M."/>
            <person name="Ralston E.J."/>
            <person name="Meyer B.J."/>
            <person name="Haag E.S."/>
        </authorList>
    </citation>
    <scope>NUCLEOTIDE SEQUENCE [LARGE SCALE GENOMIC DNA]</scope>
    <source>
        <strain evidence="3">JU1422</strain>
    </source>
</reference>
<evidence type="ECO:0000259" key="1">
    <source>
        <dbReference type="PROSITE" id="PS50878"/>
    </source>
</evidence>
<organism evidence="2 3">
    <name type="scientific">Caenorhabditis nigoni</name>
    <dbReference type="NCBI Taxonomy" id="1611254"/>
    <lineage>
        <taxon>Eukaryota</taxon>
        <taxon>Metazoa</taxon>
        <taxon>Ecdysozoa</taxon>
        <taxon>Nematoda</taxon>
        <taxon>Chromadorea</taxon>
        <taxon>Rhabditida</taxon>
        <taxon>Rhabditina</taxon>
        <taxon>Rhabditomorpha</taxon>
        <taxon>Rhabditoidea</taxon>
        <taxon>Rhabditidae</taxon>
        <taxon>Peloderinae</taxon>
        <taxon>Caenorhabditis</taxon>
    </lineage>
</organism>
<dbReference type="PANTHER" id="PTHR37984:SF5">
    <property type="entry name" value="PROTEIN NYNRIN-LIKE"/>
    <property type="match status" value="1"/>
</dbReference>
<evidence type="ECO:0000313" key="2">
    <source>
        <dbReference type="EMBL" id="PIC20020.1"/>
    </source>
</evidence>